<dbReference type="InterPro" id="IPR004242">
    <property type="entry name" value="Transposase_21"/>
</dbReference>
<protein>
    <submittedName>
        <fullName evidence="1">Uncharacterized protein</fullName>
    </submittedName>
</protein>
<evidence type="ECO:0000313" key="1">
    <source>
        <dbReference type="EMBL" id="KAL2518819.1"/>
    </source>
</evidence>
<reference evidence="2" key="1">
    <citation type="submission" date="2024-07" db="EMBL/GenBank/DDBJ databases">
        <title>Two chromosome-level genome assemblies of Korean endemic species Abeliophyllum distichum and Forsythia ovata (Oleaceae).</title>
        <authorList>
            <person name="Jang H."/>
        </authorList>
    </citation>
    <scope>NUCLEOTIDE SEQUENCE [LARGE SCALE GENOMIC DNA]</scope>
</reference>
<gene>
    <name evidence="1" type="ORF">Adt_15066</name>
</gene>
<organism evidence="1 2">
    <name type="scientific">Abeliophyllum distichum</name>
    <dbReference type="NCBI Taxonomy" id="126358"/>
    <lineage>
        <taxon>Eukaryota</taxon>
        <taxon>Viridiplantae</taxon>
        <taxon>Streptophyta</taxon>
        <taxon>Embryophyta</taxon>
        <taxon>Tracheophyta</taxon>
        <taxon>Spermatophyta</taxon>
        <taxon>Magnoliopsida</taxon>
        <taxon>eudicotyledons</taxon>
        <taxon>Gunneridae</taxon>
        <taxon>Pentapetalae</taxon>
        <taxon>asterids</taxon>
        <taxon>lamiids</taxon>
        <taxon>Lamiales</taxon>
        <taxon>Oleaceae</taxon>
        <taxon>Forsythieae</taxon>
        <taxon>Abeliophyllum</taxon>
    </lineage>
</organism>
<name>A0ABD1U1F9_9LAMI</name>
<proteinExistence type="predicted"/>
<dbReference type="EMBL" id="JBFOLK010000004">
    <property type="protein sequence ID" value="KAL2518819.1"/>
    <property type="molecule type" value="Genomic_DNA"/>
</dbReference>
<keyword evidence="2" id="KW-1185">Reference proteome</keyword>
<dbReference type="Proteomes" id="UP001604336">
    <property type="component" value="Unassembled WGS sequence"/>
</dbReference>
<dbReference type="AlphaFoldDB" id="A0ABD1U1F9"/>
<comment type="caution">
    <text evidence="1">The sequence shown here is derived from an EMBL/GenBank/DDBJ whole genome shotgun (WGS) entry which is preliminary data.</text>
</comment>
<evidence type="ECO:0000313" key="2">
    <source>
        <dbReference type="Proteomes" id="UP001604336"/>
    </source>
</evidence>
<sequence length="124" mass="14037">MRHPSDTIWKEFDKIFPNFLVEPRNIGLGHATNGFNPFEDMNKPCSMWPVVAVPYNLPPWMCMTEEFTMLTLLIPGKYEPGVKEITLVACCSLIFQSFKPSSLLQCSPREAVPVCGHLSGSRIY</sequence>
<accession>A0ABD1U1F9</accession>
<dbReference type="Pfam" id="PF02992">
    <property type="entry name" value="Transposase_21"/>
    <property type="match status" value="1"/>
</dbReference>